<keyword evidence="17" id="KW-1185">Reference proteome</keyword>
<evidence type="ECO:0000313" key="17">
    <source>
        <dbReference type="Proteomes" id="UP000504618"/>
    </source>
</evidence>
<dbReference type="GO" id="GO:0000822">
    <property type="term" value="F:inositol hexakisphosphate binding"/>
    <property type="evidence" value="ECO:0007669"/>
    <property type="project" value="TreeGrafter"/>
</dbReference>
<dbReference type="InterPro" id="IPR012476">
    <property type="entry name" value="GLE1"/>
</dbReference>
<dbReference type="PANTHER" id="PTHR12960">
    <property type="entry name" value="GLE-1-RELATED"/>
    <property type="match status" value="1"/>
</dbReference>
<dbReference type="GO" id="GO:0031369">
    <property type="term" value="F:translation initiation factor binding"/>
    <property type="evidence" value="ECO:0007669"/>
    <property type="project" value="TreeGrafter"/>
</dbReference>
<dbReference type="Proteomes" id="UP000504618">
    <property type="component" value="Unplaced"/>
</dbReference>
<keyword evidence="5" id="KW-0963">Cytoplasm</keyword>
<dbReference type="CTD" id="2733"/>
<dbReference type="Gene3D" id="1.25.40.510">
    <property type="entry name" value="GLE1-like"/>
    <property type="match status" value="1"/>
</dbReference>
<evidence type="ECO:0000256" key="10">
    <source>
        <dbReference type="ARBA" id="ARBA00023132"/>
    </source>
</evidence>
<dbReference type="GO" id="GO:0016973">
    <property type="term" value="P:poly(A)+ mRNA export from nucleus"/>
    <property type="evidence" value="ECO:0007669"/>
    <property type="project" value="InterPro"/>
</dbReference>
<keyword evidence="8" id="KW-0811">Translocation</keyword>
<evidence type="ECO:0000313" key="18">
    <source>
        <dbReference type="RefSeq" id="XP_024891037.1"/>
    </source>
</evidence>
<dbReference type="GO" id="GO:0005737">
    <property type="term" value="C:cytoplasm"/>
    <property type="evidence" value="ECO:0007669"/>
    <property type="project" value="UniProtKB-SubCell"/>
</dbReference>
<gene>
    <name evidence="18 19" type="primary">LOC112466919</name>
</gene>
<dbReference type="RefSeq" id="XP_024891038.1">
    <property type="nucleotide sequence ID" value="XM_025035270.1"/>
</dbReference>
<dbReference type="OrthoDB" id="420884at2759"/>
<evidence type="ECO:0000256" key="8">
    <source>
        <dbReference type="ARBA" id="ARBA00023010"/>
    </source>
</evidence>
<evidence type="ECO:0000256" key="2">
    <source>
        <dbReference type="ARBA" id="ARBA00004567"/>
    </source>
</evidence>
<evidence type="ECO:0000256" key="15">
    <source>
        <dbReference type="ARBA" id="ARBA00030897"/>
    </source>
</evidence>
<dbReference type="GO" id="GO:0005543">
    <property type="term" value="F:phospholipid binding"/>
    <property type="evidence" value="ECO:0007669"/>
    <property type="project" value="TreeGrafter"/>
</dbReference>
<evidence type="ECO:0000256" key="6">
    <source>
        <dbReference type="ARBA" id="ARBA00022816"/>
    </source>
</evidence>
<evidence type="ECO:0000256" key="11">
    <source>
        <dbReference type="ARBA" id="ARBA00023242"/>
    </source>
</evidence>
<keyword evidence="11" id="KW-0539">Nucleus</keyword>
<dbReference type="GO" id="GO:0044614">
    <property type="term" value="C:nuclear pore cytoplasmic filaments"/>
    <property type="evidence" value="ECO:0007669"/>
    <property type="project" value="TreeGrafter"/>
</dbReference>
<organism evidence="17 19">
    <name type="scientific">Temnothorax curvispinosus</name>
    <dbReference type="NCBI Taxonomy" id="300111"/>
    <lineage>
        <taxon>Eukaryota</taxon>
        <taxon>Metazoa</taxon>
        <taxon>Ecdysozoa</taxon>
        <taxon>Arthropoda</taxon>
        <taxon>Hexapoda</taxon>
        <taxon>Insecta</taxon>
        <taxon>Pterygota</taxon>
        <taxon>Neoptera</taxon>
        <taxon>Endopterygota</taxon>
        <taxon>Hymenoptera</taxon>
        <taxon>Apocrita</taxon>
        <taxon>Aculeata</taxon>
        <taxon>Formicoidea</taxon>
        <taxon>Formicidae</taxon>
        <taxon>Myrmicinae</taxon>
        <taxon>Temnothorax</taxon>
    </lineage>
</organism>
<evidence type="ECO:0000313" key="19">
    <source>
        <dbReference type="RefSeq" id="XP_024891038.1"/>
    </source>
</evidence>
<keyword evidence="9 16" id="KW-0175">Coiled coil</keyword>
<keyword evidence="10" id="KW-0906">Nuclear pore complex</keyword>
<keyword evidence="7" id="KW-0653">Protein transport</keyword>
<dbReference type="GO" id="GO:0015031">
    <property type="term" value="P:protein transport"/>
    <property type="evidence" value="ECO:0007669"/>
    <property type="project" value="UniProtKB-KW"/>
</dbReference>
<name>A0A6J1R9X9_9HYME</name>
<comment type="subcellular location">
    <subcellularLocation>
        <location evidence="1">Cytoplasm</location>
    </subcellularLocation>
    <subcellularLocation>
        <location evidence="2">Nucleus</location>
        <location evidence="2">Nuclear pore complex</location>
    </subcellularLocation>
</comment>
<reference evidence="18 19" key="1">
    <citation type="submission" date="2025-04" db="UniProtKB">
        <authorList>
            <consortium name="RefSeq"/>
        </authorList>
    </citation>
    <scope>IDENTIFICATION</scope>
    <source>
        <tissue evidence="18 19">Whole body</tissue>
    </source>
</reference>
<dbReference type="FunFam" id="1.25.40.510:FF:000001">
    <property type="entry name" value="Nucleoporin GLE1 isoform 1"/>
    <property type="match status" value="1"/>
</dbReference>
<dbReference type="InterPro" id="IPR038506">
    <property type="entry name" value="GLE1-like_sf"/>
</dbReference>
<dbReference type="RefSeq" id="XP_024891037.1">
    <property type="nucleotide sequence ID" value="XM_025035269.1"/>
</dbReference>
<evidence type="ECO:0000256" key="16">
    <source>
        <dbReference type="SAM" id="Coils"/>
    </source>
</evidence>
<dbReference type="GeneID" id="112466919"/>
<evidence type="ECO:0000256" key="1">
    <source>
        <dbReference type="ARBA" id="ARBA00004496"/>
    </source>
</evidence>
<sequence>MHTLAYASWTDKINIVYCMCAEIGTNFWRPLFLEGPFRKTALQASNMDITSDFDRLKVSVLEKASRISATTKVDRITIGPQSALYDEDSDKANNTENDQNSCNIKSLQRIVTTPKHNMVSTPNGICFSINKILLESELQRKEQVWKEIERHFEHMKQNDRAIEKQMANSRTLMARERVRLNEEKVAFLQAEEERIAEQEKIKKRHEQQLQAQREQEQEERQKLEECQRIMKEKEELTKAVLVHRDQFTVRYHDLVALSKTCKDQQAFSVMFMAHDATIRDLIQRIKALDEKLKNGELVATDVNIIEAVVYHFDDVLNIFRAETEKINAQYEAELARKAQVANEIQPVEETDNVPVNDVMLPQQPDGSGAVENKEDQNSGAVTNQEIEATPINEPVAPAIYDPTLEEAAKESACKKGDVFEYVDQESLQIYVRSQQFLELYRETCKDFLQSAATKKFRFECQKAINIPVNAISGVSEQHLRDKYDRLQNLLIGKLPPNVTQHPQGVIFCKNHLAKKIVSQGETLVSSKPEMAFPVAMIVIALWNEHPDFGELFLAHLHEACPFTVPVFLQQQEGQSNEDYYKSLGCKYSEDGTVEKQDKFLKRMSGLMRLYASIIVTRQQKGVTKPHPHGLRHAWRWLAVVLNIEPRADICDLCATLILDMLEVAGNVLWGAYPKQFYKLLVLLMEQYYPCMRNVAGGGGPLVRLEEFLNNTLKSGYTIRGCTISGYTIRLANGMLPPNFL</sequence>
<protein>
    <recommendedName>
        <fullName evidence="13">mRNA export factor GLE1</fullName>
    </recommendedName>
    <alternativeName>
        <fullName evidence="15">GLE1 RNA export mediator</fullName>
    </alternativeName>
    <alternativeName>
        <fullName evidence="14">Nucleoporin GLE1</fullName>
    </alternativeName>
</protein>
<evidence type="ECO:0000256" key="3">
    <source>
        <dbReference type="ARBA" id="ARBA00011056"/>
    </source>
</evidence>
<comment type="similarity">
    <text evidence="3">Belongs to the GLE1 family.</text>
</comment>
<evidence type="ECO:0000256" key="5">
    <source>
        <dbReference type="ARBA" id="ARBA00022490"/>
    </source>
</evidence>
<dbReference type="AlphaFoldDB" id="A0A6J1R9X9"/>
<accession>A0A6J1R9X9</accession>
<evidence type="ECO:0000256" key="13">
    <source>
        <dbReference type="ARBA" id="ARBA00026227"/>
    </source>
</evidence>
<dbReference type="PANTHER" id="PTHR12960:SF0">
    <property type="entry name" value="MRNA EXPORT FACTOR GLE1"/>
    <property type="match status" value="1"/>
</dbReference>
<evidence type="ECO:0000256" key="9">
    <source>
        <dbReference type="ARBA" id="ARBA00023054"/>
    </source>
</evidence>
<evidence type="ECO:0000256" key="14">
    <source>
        <dbReference type="ARBA" id="ARBA00029983"/>
    </source>
</evidence>
<keyword evidence="6" id="KW-0509">mRNA transport</keyword>
<comment type="function">
    <text evidence="12">Required for the export of mRNAs containing poly(A) tails from the nucleus into the cytoplasm. May be involved in the terminal step of the mRNA transport through the nuclear pore complex (NPC).</text>
</comment>
<evidence type="ECO:0000256" key="7">
    <source>
        <dbReference type="ARBA" id="ARBA00022927"/>
    </source>
</evidence>
<evidence type="ECO:0000256" key="12">
    <source>
        <dbReference type="ARBA" id="ARBA00024680"/>
    </source>
</evidence>
<proteinExistence type="inferred from homology"/>
<keyword evidence="4" id="KW-0813">Transport</keyword>
<evidence type="ECO:0000256" key="4">
    <source>
        <dbReference type="ARBA" id="ARBA00022448"/>
    </source>
</evidence>
<dbReference type="Pfam" id="PF07817">
    <property type="entry name" value="GLE1"/>
    <property type="match status" value="1"/>
</dbReference>
<feature type="coiled-coil region" evidence="16">
    <location>
        <begin position="188"/>
        <end position="239"/>
    </location>
</feature>